<dbReference type="Proteomes" id="UP000316030">
    <property type="component" value="Unassembled WGS sequence"/>
</dbReference>
<evidence type="ECO:0000256" key="1">
    <source>
        <dbReference type="SAM" id="MobiDB-lite"/>
    </source>
</evidence>
<evidence type="ECO:0000313" key="2">
    <source>
        <dbReference type="EMBL" id="SMO48896.1"/>
    </source>
</evidence>
<reference evidence="2 3" key="1">
    <citation type="submission" date="2017-05" db="EMBL/GenBank/DDBJ databases">
        <authorList>
            <person name="Varghese N."/>
            <person name="Submissions S."/>
        </authorList>
    </citation>
    <scope>NUCLEOTIDE SEQUENCE [LARGE SCALE GENOMIC DNA]</scope>
    <source>
        <strain evidence="2 3">DSM 29506</strain>
    </source>
</reference>
<proteinExistence type="predicted"/>
<feature type="region of interest" description="Disordered" evidence="1">
    <location>
        <begin position="30"/>
        <end position="52"/>
    </location>
</feature>
<organism evidence="2 3">
    <name type="scientific">Thalassovita litoralis</name>
    <dbReference type="NCBI Taxonomy" id="1010611"/>
    <lineage>
        <taxon>Bacteria</taxon>
        <taxon>Pseudomonadati</taxon>
        <taxon>Pseudomonadota</taxon>
        <taxon>Alphaproteobacteria</taxon>
        <taxon>Rhodobacterales</taxon>
        <taxon>Roseobacteraceae</taxon>
        <taxon>Thalassovita</taxon>
    </lineage>
</organism>
<accession>A0A521BP46</accession>
<name>A0A521BP46_9RHOB</name>
<protein>
    <submittedName>
        <fullName evidence="2">Uncharacterized protein</fullName>
    </submittedName>
</protein>
<dbReference type="AlphaFoldDB" id="A0A521BP46"/>
<keyword evidence="3" id="KW-1185">Reference proteome</keyword>
<sequence>MTAKPTSKAFRQPATQSSCSLRFFLIPNTLGEGAKGDRGQSPQSIPPYAAEK</sequence>
<evidence type="ECO:0000313" key="3">
    <source>
        <dbReference type="Proteomes" id="UP000316030"/>
    </source>
</evidence>
<gene>
    <name evidence="2" type="ORF">SAMN06265173_103230</name>
</gene>
<dbReference type="EMBL" id="FXTO01000003">
    <property type="protein sequence ID" value="SMO48896.1"/>
    <property type="molecule type" value="Genomic_DNA"/>
</dbReference>